<sequence>MSASEQSATRWSGWCCCRHCCRREHDRPASCVCEDDRCHQRVRHHREE</sequence>
<dbReference type="AlphaFoldDB" id="A0A0A9BE51"/>
<reference evidence="1" key="2">
    <citation type="journal article" date="2015" name="Data Brief">
        <title>Shoot transcriptome of the giant reed, Arundo donax.</title>
        <authorList>
            <person name="Barrero R.A."/>
            <person name="Guerrero F.D."/>
            <person name="Moolhuijzen P."/>
            <person name="Goolsby J.A."/>
            <person name="Tidwell J."/>
            <person name="Bellgard S.E."/>
            <person name="Bellgard M.I."/>
        </authorList>
    </citation>
    <scope>NUCLEOTIDE SEQUENCE</scope>
    <source>
        <tissue evidence="1">Shoot tissue taken approximately 20 cm above the soil surface</tissue>
    </source>
</reference>
<dbReference type="EMBL" id="GBRH01240328">
    <property type="protein sequence ID" value="JAD57567.1"/>
    <property type="molecule type" value="Transcribed_RNA"/>
</dbReference>
<accession>A0A0A9BE51</accession>
<reference evidence="1" key="1">
    <citation type="submission" date="2014-09" db="EMBL/GenBank/DDBJ databases">
        <authorList>
            <person name="Magalhaes I.L.F."/>
            <person name="Oliveira U."/>
            <person name="Santos F.R."/>
            <person name="Vidigal T.H.D.A."/>
            <person name="Brescovit A.D."/>
            <person name="Santos A.J."/>
        </authorList>
    </citation>
    <scope>NUCLEOTIDE SEQUENCE</scope>
    <source>
        <tissue evidence="1">Shoot tissue taken approximately 20 cm above the soil surface</tissue>
    </source>
</reference>
<evidence type="ECO:0000313" key="1">
    <source>
        <dbReference type="EMBL" id="JAD57567.1"/>
    </source>
</evidence>
<protein>
    <submittedName>
        <fullName evidence="1">Uncharacterized protein</fullName>
    </submittedName>
</protein>
<name>A0A0A9BE51_ARUDO</name>
<proteinExistence type="predicted"/>
<organism evidence="1">
    <name type="scientific">Arundo donax</name>
    <name type="common">Giant reed</name>
    <name type="synonym">Donax arundinaceus</name>
    <dbReference type="NCBI Taxonomy" id="35708"/>
    <lineage>
        <taxon>Eukaryota</taxon>
        <taxon>Viridiplantae</taxon>
        <taxon>Streptophyta</taxon>
        <taxon>Embryophyta</taxon>
        <taxon>Tracheophyta</taxon>
        <taxon>Spermatophyta</taxon>
        <taxon>Magnoliopsida</taxon>
        <taxon>Liliopsida</taxon>
        <taxon>Poales</taxon>
        <taxon>Poaceae</taxon>
        <taxon>PACMAD clade</taxon>
        <taxon>Arundinoideae</taxon>
        <taxon>Arundineae</taxon>
        <taxon>Arundo</taxon>
    </lineage>
</organism>